<gene>
    <name evidence="4" type="ORF">GCM10008938_38640</name>
</gene>
<dbReference type="Gene3D" id="3.10.310.50">
    <property type="match status" value="1"/>
</dbReference>
<keyword evidence="5" id="KW-1185">Reference proteome</keyword>
<keyword evidence="2" id="KW-1133">Transmembrane helix</keyword>
<feature type="compositionally biased region" description="Basic residues" evidence="1">
    <location>
        <begin position="357"/>
        <end position="368"/>
    </location>
</feature>
<dbReference type="PANTHER" id="PTHR30373:SF2">
    <property type="entry name" value="UPF0603 PROTEIN YGCG"/>
    <property type="match status" value="1"/>
</dbReference>
<feature type="compositionally biased region" description="Basic and acidic residues" evidence="1">
    <location>
        <begin position="369"/>
        <end position="380"/>
    </location>
</feature>
<dbReference type="EMBL" id="BMOD01000019">
    <property type="protein sequence ID" value="GGJ48926.1"/>
    <property type="molecule type" value="Genomic_DNA"/>
</dbReference>
<keyword evidence="2" id="KW-0472">Membrane</keyword>
<protein>
    <recommendedName>
        <fullName evidence="3">TPM domain-containing protein</fullName>
    </recommendedName>
</protein>
<evidence type="ECO:0000313" key="5">
    <source>
        <dbReference type="Proteomes" id="UP000632222"/>
    </source>
</evidence>
<keyword evidence="2" id="KW-0812">Transmembrane</keyword>
<dbReference type="PANTHER" id="PTHR30373">
    <property type="entry name" value="UPF0603 PROTEIN YGCG"/>
    <property type="match status" value="1"/>
</dbReference>
<feature type="compositionally biased region" description="Low complexity" evidence="1">
    <location>
        <begin position="393"/>
        <end position="430"/>
    </location>
</feature>
<sequence length="430" mass="46417">MVQAQQVQDQRQAIGSGQESQIAAVLRQHASTWGHSVQLVTSEKSAVQLWNQWNPGKFKKQYAVLVNYNPVLKKAHVTLGSKVKGDVAGWSGQITRSFQGQQFVQGMQTLLKNLKASNALPAPQENHVSDYAGRLDAQTRKNLTNQLGSLEKQLNLEGTVVVLPALKPYTPGNIEAFALNLFNAWGVGNPQKNDGFMLLVSMQDRKIRIQMGKGYGSALNAQTSKIIQTTLVPAFKAERYQSGIEQGTLALIGLVKQHPIRPVSTQTQNPASQGQGAPVQQSPGNSEILSGWDLFLFKFQIFMDNLQDRPGGVGWMFLIPILLPLIFVIFAAIVVTAAIRSTLRRGGPGPTPGRRNSGFRHSHHHHDHPHSGHHNDDDAQRAFMAGAAASTLSSSSWDSGSSSSDSSSSSSSDSFSGGSSDSSSGSSGDW</sequence>
<evidence type="ECO:0000259" key="3">
    <source>
        <dbReference type="Pfam" id="PF04536"/>
    </source>
</evidence>
<evidence type="ECO:0000256" key="1">
    <source>
        <dbReference type="SAM" id="MobiDB-lite"/>
    </source>
</evidence>
<dbReference type="Proteomes" id="UP000632222">
    <property type="component" value="Unassembled WGS sequence"/>
</dbReference>
<name>A0ABQ2D813_9DEIO</name>
<reference evidence="5" key="1">
    <citation type="journal article" date="2019" name="Int. J. Syst. Evol. Microbiol.">
        <title>The Global Catalogue of Microorganisms (GCM) 10K type strain sequencing project: providing services to taxonomists for standard genome sequencing and annotation.</title>
        <authorList>
            <consortium name="The Broad Institute Genomics Platform"/>
            <consortium name="The Broad Institute Genome Sequencing Center for Infectious Disease"/>
            <person name="Wu L."/>
            <person name="Ma J."/>
        </authorList>
    </citation>
    <scope>NUCLEOTIDE SEQUENCE [LARGE SCALE GENOMIC DNA]</scope>
    <source>
        <strain evidence="5">JCM 14370</strain>
    </source>
</reference>
<comment type="caution">
    <text evidence="4">The sequence shown here is derived from an EMBL/GenBank/DDBJ whole genome shotgun (WGS) entry which is preliminary data.</text>
</comment>
<evidence type="ECO:0000256" key="2">
    <source>
        <dbReference type="SAM" id="Phobius"/>
    </source>
</evidence>
<dbReference type="InterPro" id="IPR007621">
    <property type="entry name" value="TPM_dom"/>
</dbReference>
<evidence type="ECO:0000313" key="4">
    <source>
        <dbReference type="EMBL" id="GGJ48926.1"/>
    </source>
</evidence>
<feature type="region of interest" description="Disordered" evidence="1">
    <location>
        <begin position="263"/>
        <end position="284"/>
    </location>
</feature>
<proteinExistence type="predicted"/>
<organism evidence="4 5">
    <name type="scientific">Deinococcus roseus</name>
    <dbReference type="NCBI Taxonomy" id="392414"/>
    <lineage>
        <taxon>Bacteria</taxon>
        <taxon>Thermotogati</taxon>
        <taxon>Deinococcota</taxon>
        <taxon>Deinococci</taxon>
        <taxon>Deinococcales</taxon>
        <taxon>Deinococcaceae</taxon>
        <taxon>Deinococcus</taxon>
    </lineage>
</organism>
<accession>A0ABQ2D813</accession>
<feature type="region of interest" description="Disordered" evidence="1">
    <location>
        <begin position="343"/>
        <end position="430"/>
    </location>
</feature>
<dbReference type="Pfam" id="PF04536">
    <property type="entry name" value="TPM_phosphatase"/>
    <property type="match status" value="1"/>
</dbReference>
<feature type="domain" description="TPM" evidence="3">
    <location>
        <begin position="128"/>
        <end position="252"/>
    </location>
</feature>
<feature type="transmembrane region" description="Helical" evidence="2">
    <location>
        <begin position="315"/>
        <end position="339"/>
    </location>
</feature>